<dbReference type="Proteomes" id="UP001227126">
    <property type="component" value="Unassembled WGS sequence"/>
</dbReference>
<dbReference type="Pfam" id="PF03466">
    <property type="entry name" value="LysR_substrate"/>
    <property type="match status" value="1"/>
</dbReference>
<dbReference type="PANTHER" id="PTHR30419:SF7">
    <property type="entry name" value="HTH-TYPE TRANSCRIPTIONAL REGULATOR TDCA"/>
    <property type="match status" value="1"/>
</dbReference>
<dbReference type="SUPFAM" id="SSF46785">
    <property type="entry name" value="Winged helix' DNA-binding domain"/>
    <property type="match status" value="1"/>
</dbReference>
<dbReference type="InterPro" id="IPR005119">
    <property type="entry name" value="LysR_subst-bd"/>
</dbReference>
<dbReference type="InterPro" id="IPR000847">
    <property type="entry name" value="LysR_HTH_N"/>
</dbReference>
<evidence type="ECO:0000313" key="7">
    <source>
        <dbReference type="Proteomes" id="UP001227126"/>
    </source>
</evidence>
<dbReference type="PRINTS" id="PR00039">
    <property type="entry name" value="HTHLYSR"/>
</dbReference>
<dbReference type="EMBL" id="JASNJE010000007">
    <property type="protein sequence ID" value="MDK3073037.1"/>
    <property type="molecule type" value="Genomic_DNA"/>
</dbReference>
<protein>
    <submittedName>
        <fullName evidence="6">LysR family transcriptional regulator</fullName>
    </submittedName>
</protein>
<evidence type="ECO:0000256" key="4">
    <source>
        <dbReference type="ARBA" id="ARBA00023163"/>
    </source>
</evidence>
<dbReference type="InterPro" id="IPR036388">
    <property type="entry name" value="WH-like_DNA-bd_sf"/>
</dbReference>
<accession>A0ABT7FD50</accession>
<keyword evidence="2" id="KW-0805">Transcription regulation</keyword>
<sequence length="318" mass="35531">MKQHYEQRFPWTLDWNLLRTFMVVVEEGGITPAANFLGLKQPTISSALKRLETAMGRRLINRSPTHFSVTPLGQVLYAEASSIFGTVAQLPNLMSGPDDQVTGHVSIAVASHVVSPHFDSVLERFNAGYPQVTYSISTVDSAEVVARLHQNRTTLGICLLQEQPNRLVSRVLYREFFGFYCGPLHRLFGRDDIRLADLRNENAVSFQTDEVDGPLFAVAGLRKQVGMKPGLKGISSSLPEVRRMIISNIGIGALPVHVAQKDVQLKQLWQLPPYTNMPAVDIHLLTNPRRTMNRAETTLLAMLDAELTSVPLDERTYR</sequence>
<dbReference type="PROSITE" id="PS50931">
    <property type="entry name" value="HTH_LYSR"/>
    <property type="match status" value="1"/>
</dbReference>
<comment type="caution">
    <text evidence="6">The sequence shown here is derived from an EMBL/GenBank/DDBJ whole genome shotgun (WGS) entry which is preliminary data.</text>
</comment>
<dbReference type="SUPFAM" id="SSF53850">
    <property type="entry name" value="Periplasmic binding protein-like II"/>
    <property type="match status" value="1"/>
</dbReference>
<proteinExistence type="inferred from homology"/>
<comment type="similarity">
    <text evidence="1">Belongs to the LysR transcriptional regulatory family.</text>
</comment>
<dbReference type="InterPro" id="IPR036390">
    <property type="entry name" value="WH_DNA-bd_sf"/>
</dbReference>
<name>A0ABT7FD50_9RHOB</name>
<gene>
    <name evidence="6" type="ORF">QO034_07955</name>
</gene>
<evidence type="ECO:0000313" key="6">
    <source>
        <dbReference type="EMBL" id="MDK3073037.1"/>
    </source>
</evidence>
<evidence type="ECO:0000256" key="3">
    <source>
        <dbReference type="ARBA" id="ARBA00023125"/>
    </source>
</evidence>
<dbReference type="Gene3D" id="1.10.10.10">
    <property type="entry name" value="Winged helix-like DNA-binding domain superfamily/Winged helix DNA-binding domain"/>
    <property type="match status" value="1"/>
</dbReference>
<evidence type="ECO:0000256" key="2">
    <source>
        <dbReference type="ARBA" id="ARBA00023015"/>
    </source>
</evidence>
<keyword evidence="7" id="KW-1185">Reference proteome</keyword>
<dbReference type="Gene3D" id="3.40.190.10">
    <property type="entry name" value="Periplasmic binding protein-like II"/>
    <property type="match status" value="2"/>
</dbReference>
<evidence type="ECO:0000256" key="1">
    <source>
        <dbReference type="ARBA" id="ARBA00009437"/>
    </source>
</evidence>
<keyword evidence="4" id="KW-0804">Transcription</keyword>
<keyword evidence="3" id="KW-0238">DNA-binding</keyword>
<feature type="domain" description="HTH lysR-type" evidence="5">
    <location>
        <begin position="13"/>
        <end position="70"/>
    </location>
</feature>
<dbReference type="Pfam" id="PF00126">
    <property type="entry name" value="HTH_1"/>
    <property type="match status" value="1"/>
</dbReference>
<dbReference type="RefSeq" id="WP_284484976.1">
    <property type="nucleotide sequence ID" value="NZ_JASNJE010000007.1"/>
</dbReference>
<organism evidence="6 7">
    <name type="scientific">Sedimentitalea xiamensis</name>
    <dbReference type="NCBI Taxonomy" id="3050037"/>
    <lineage>
        <taxon>Bacteria</taxon>
        <taxon>Pseudomonadati</taxon>
        <taxon>Pseudomonadota</taxon>
        <taxon>Alphaproteobacteria</taxon>
        <taxon>Rhodobacterales</taxon>
        <taxon>Paracoccaceae</taxon>
        <taxon>Sedimentitalea</taxon>
    </lineage>
</organism>
<dbReference type="CDD" id="cd05466">
    <property type="entry name" value="PBP2_LTTR_substrate"/>
    <property type="match status" value="1"/>
</dbReference>
<dbReference type="PANTHER" id="PTHR30419">
    <property type="entry name" value="HTH-TYPE TRANSCRIPTIONAL REGULATOR YBHD"/>
    <property type="match status" value="1"/>
</dbReference>
<evidence type="ECO:0000259" key="5">
    <source>
        <dbReference type="PROSITE" id="PS50931"/>
    </source>
</evidence>
<dbReference type="InterPro" id="IPR050950">
    <property type="entry name" value="HTH-type_LysR_regulators"/>
</dbReference>
<reference evidence="6 7" key="1">
    <citation type="submission" date="2023-05" db="EMBL/GenBank/DDBJ databases">
        <title>Sedimentitalea sp. nov. JM2-8.</title>
        <authorList>
            <person name="Huang J."/>
        </authorList>
    </citation>
    <scope>NUCLEOTIDE SEQUENCE [LARGE SCALE GENOMIC DNA]</scope>
    <source>
        <strain evidence="6 7">JM2-8</strain>
    </source>
</reference>